<dbReference type="EMBL" id="JACHMQ010000001">
    <property type="protein sequence ID" value="MBB6399572.1"/>
    <property type="molecule type" value="Genomic_DNA"/>
</dbReference>
<dbReference type="AlphaFoldDB" id="A0A7X0L2I9"/>
<feature type="region of interest" description="Disordered" evidence="1">
    <location>
        <begin position="280"/>
        <end position="305"/>
    </location>
</feature>
<evidence type="ECO:0000313" key="3">
    <source>
        <dbReference type="Proteomes" id="UP000546324"/>
    </source>
</evidence>
<gene>
    <name evidence="2" type="ORF">BKA00_006486</name>
</gene>
<comment type="caution">
    <text evidence="2">The sequence shown here is derived from an EMBL/GenBank/DDBJ whole genome shotgun (WGS) entry which is preliminary data.</text>
</comment>
<protein>
    <submittedName>
        <fullName evidence="2">Uncharacterized protein</fullName>
    </submittedName>
</protein>
<dbReference type="Proteomes" id="UP000546324">
    <property type="component" value="Unassembled WGS sequence"/>
</dbReference>
<feature type="region of interest" description="Disordered" evidence="1">
    <location>
        <begin position="405"/>
        <end position="427"/>
    </location>
</feature>
<sequence length="427" mass="45909">MSARMGDPGKSVYLHVGAPTAEAAFLHRALWSNRRRLGDAGVCYPVTGPQEHFGAVMDLREMSWGGHRDPAWDGAWDRVVRRVHDWDGPAVVFSQPLLGGATEQQVKRAVSALEPAEVHVVFATRDLGWQLILDWQEQIRHAHTITFERFVDDLVELGIDAPEPYGEMFWGLHDPVRVLRAWGSAVPRERVHVLTLPPPGGRAAMWERLRTLVGVPDGVCDLGGLPGDEPLSAVEAELLRRLNERLGPALGGDYERMVQEHFLGHGASEGGVSKGAVSGAGVSGGGAGSGGPARTAGGTAGADRTRMGLPARHAAWAARRTRELAESLRASGYDVAGDLDELTTSRAPEAAMLPGDVPEELVATASIGVVAHLLEELSLARERVGLAHLHSEMEGVRENLERLMETAASPSPALQRAARRATGRRNP</sequence>
<feature type="compositionally biased region" description="Basic residues" evidence="1">
    <location>
        <begin position="417"/>
        <end position="427"/>
    </location>
</feature>
<keyword evidence="3" id="KW-1185">Reference proteome</keyword>
<proteinExistence type="predicted"/>
<evidence type="ECO:0000313" key="2">
    <source>
        <dbReference type="EMBL" id="MBB6399572.1"/>
    </source>
</evidence>
<organism evidence="2 3">
    <name type="scientific">Actinomadura coerulea</name>
    <dbReference type="NCBI Taxonomy" id="46159"/>
    <lineage>
        <taxon>Bacteria</taxon>
        <taxon>Bacillati</taxon>
        <taxon>Actinomycetota</taxon>
        <taxon>Actinomycetes</taxon>
        <taxon>Streptosporangiales</taxon>
        <taxon>Thermomonosporaceae</taxon>
        <taxon>Actinomadura</taxon>
    </lineage>
</organism>
<accession>A0A7X0L2I9</accession>
<name>A0A7X0L2I9_9ACTN</name>
<feature type="compositionally biased region" description="Gly residues" evidence="1">
    <location>
        <begin position="281"/>
        <end position="291"/>
    </location>
</feature>
<evidence type="ECO:0000256" key="1">
    <source>
        <dbReference type="SAM" id="MobiDB-lite"/>
    </source>
</evidence>
<reference evidence="2 3" key="1">
    <citation type="submission" date="2020-08" db="EMBL/GenBank/DDBJ databases">
        <title>Sequencing the genomes of 1000 actinobacteria strains.</title>
        <authorList>
            <person name="Klenk H.-P."/>
        </authorList>
    </citation>
    <scope>NUCLEOTIDE SEQUENCE [LARGE SCALE GENOMIC DNA]</scope>
    <source>
        <strain evidence="2 3">DSM 43675</strain>
    </source>
</reference>
<dbReference type="RefSeq" id="WP_185031507.1">
    <property type="nucleotide sequence ID" value="NZ_JACHMQ010000001.1"/>
</dbReference>